<evidence type="ECO:0000313" key="10">
    <source>
        <dbReference type="Proteomes" id="UP000504638"/>
    </source>
</evidence>
<keyword evidence="10" id="KW-1185">Reference proteome</keyword>
<name>A0A6G1FRE0_9PEZI</name>
<reference evidence="11" key="2">
    <citation type="submission" date="2020-04" db="EMBL/GenBank/DDBJ databases">
        <authorList>
            <consortium name="NCBI Genome Project"/>
        </authorList>
    </citation>
    <scope>NUCLEOTIDE SEQUENCE</scope>
    <source>
        <strain evidence="11">CBS 781.70</strain>
    </source>
</reference>
<dbReference type="SUPFAM" id="SSF53448">
    <property type="entry name" value="Nucleotide-diphospho-sugar transferases"/>
    <property type="match status" value="1"/>
</dbReference>
<keyword evidence="5" id="KW-1133">Transmembrane helix</keyword>
<evidence type="ECO:0000313" key="11">
    <source>
        <dbReference type="RefSeq" id="XP_033529978.1"/>
    </source>
</evidence>
<keyword evidence="3" id="KW-0808">Transferase</keyword>
<dbReference type="OrthoDB" id="3828420at2759"/>
<evidence type="ECO:0000256" key="3">
    <source>
        <dbReference type="ARBA" id="ARBA00022679"/>
    </source>
</evidence>
<dbReference type="AlphaFoldDB" id="A0A6G1FRE0"/>
<dbReference type="Proteomes" id="UP000504638">
    <property type="component" value="Unplaced"/>
</dbReference>
<dbReference type="InterPro" id="IPR052427">
    <property type="entry name" value="Glycosyltrans_GT2/GT47"/>
</dbReference>
<evidence type="ECO:0000313" key="9">
    <source>
        <dbReference type="EMBL" id="KAF1808347.1"/>
    </source>
</evidence>
<evidence type="ECO:0000256" key="6">
    <source>
        <dbReference type="ARBA" id="ARBA00023136"/>
    </source>
</evidence>
<evidence type="ECO:0000256" key="5">
    <source>
        <dbReference type="ARBA" id="ARBA00022989"/>
    </source>
</evidence>
<evidence type="ECO:0008006" key="12">
    <source>
        <dbReference type="Google" id="ProtNLM"/>
    </source>
</evidence>
<dbReference type="RefSeq" id="XP_033529978.1">
    <property type="nucleotide sequence ID" value="XM_033674509.1"/>
</dbReference>
<keyword evidence="2" id="KW-0328">Glycosyltransferase</keyword>
<comment type="subcellular location">
    <subcellularLocation>
        <location evidence="1">Membrane</location>
    </subcellularLocation>
</comment>
<dbReference type="CDD" id="cd06434">
    <property type="entry name" value="GT2_HAS"/>
    <property type="match status" value="1"/>
</dbReference>
<organism evidence="9">
    <name type="scientific">Eremomyces bilateralis CBS 781.70</name>
    <dbReference type="NCBI Taxonomy" id="1392243"/>
    <lineage>
        <taxon>Eukaryota</taxon>
        <taxon>Fungi</taxon>
        <taxon>Dikarya</taxon>
        <taxon>Ascomycota</taxon>
        <taxon>Pezizomycotina</taxon>
        <taxon>Dothideomycetes</taxon>
        <taxon>Dothideomycetes incertae sedis</taxon>
        <taxon>Eremomycetales</taxon>
        <taxon>Eremomycetaceae</taxon>
        <taxon>Eremomyces</taxon>
    </lineage>
</organism>
<proteinExistence type="predicted"/>
<evidence type="ECO:0000256" key="8">
    <source>
        <dbReference type="SAM" id="MobiDB-lite"/>
    </source>
</evidence>
<evidence type="ECO:0000256" key="7">
    <source>
        <dbReference type="ARBA" id="ARBA00023180"/>
    </source>
</evidence>
<evidence type="ECO:0000256" key="1">
    <source>
        <dbReference type="ARBA" id="ARBA00004370"/>
    </source>
</evidence>
<reference evidence="11" key="3">
    <citation type="submission" date="2025-04" db="UniProtKB">
        <authorList>
            <consortium name="RefSeq"/>
        </authorList>
    </citation>
    <scope>IDENTIFICATION</scope>
    <source>
        <strain evidence="11">CBS 781.70</strain>
    </source>
</reference>
<dbReference type="GO" id="GO:0016757">
    <property type="term" value="F:glycosyltransferase activity"/>
    <property type="evidence" value="ECO:0007669"/>
    <property type="project" value="UniProtKB-KW"/>
</dbReference>
<dbReference type="Gene3D" id="3.90.550.10">
    <property type="entry name" value="Spore Coat Polysaccharide Biosynthesis Protein SpsA, Chain A"/>
    <property type="match status" value="1"/>
</dbReference>
<dbReference type="Pfam" id="PF13641">
    <property type="entry name" value="Glyco_tranf_2_3"/>
    <property type="match status" value="1"/>
</dbReference>
<evidence type="ECO:0000256" key="2">
    <source>
        <dbReference type="ARBA" id="ARBA00022676"/>
    </source>
</evidence>
<dbReference type="GeneID" id="54415079"/>
<sequence>MFGSFTTLPIAFGLLFFFKYVRLIGNLIGYGTYKPIHPGTAPRLIRSPGNKDFAPQSDLSDDQPTKSFQACREPSPEYNSEEPLTPQDVTVIVPALDPSQESLRRFLPTCVQNNPKEIFLVTIDEKLGQAVTLAESISTRITVLSIERPNKRRQILEALPGVSTKIIILADDDVVWPRNLLKWMLAPFDGDPKIGGVGTNQRVMKGPKSTFWDFLNSQYLIRRNFDCTACAQIDGGLPCLSGRTVAYRAKILQDPAFMWEFTHETWRTYLLNVDDDNFLTRWMVNHGWNTWIQNHPDCEVLTTLENNPLYISQCLRWSRTNWRSNLKSMFQERTIWKRYPWSSFAVFQTTLTSWSPIYDLALSTSFWNMTAGISFGWQCCLRSIMCLWIFWGCRAVKYVEHWKQYPEDLVYLPLLPFVGYLHTIIIKFWAMCTINRCCPHSEVWSCHQHQLKVTRTRSLCPARHSPIRTTRPFS</sequence>
<reference evidence="9 11" key="1">
    <citation type="submission" date="2020-01" db="EMBL/GenBank/DDBJ databases">
        <authorList>
            <consortium name="DOE Joint Genome Institute"/>
            <person name="Haridas S."/>
            <person name="Albert R."/>
            <person name="Binder M."/>
            <person name="Bloem J."/>
            <person name="Labutti K."/>
            <person name="Salamov A."/>
            <person name="Andreopoulos B."/>
            <person name="Baker S.E."/>
            <person name="Barry K."/>
            <person name="Bills G."/>
            <person name="Bluhm B.H."/>
            <person name="Cannon C."/>
            <person name="Castanera R."/>
            <person name="Culley D.E."/>
            <person name="Daum C."/>
            <person name="Ezra D."/>
            <person name="Gonzalez J.B."/>
            <person name="Henrissat B."/>
            <person name="Kuo A."/>
            <person name="Liang C."/>
            <person name="Lipzen A."/>
            <person name="Lutzoni F."/>
            <person name="Magnuson J."/>
            <person name="Mondo S."/>
            <person name="Nolan M."/>
            <person name="Ohm R."/>
            <person name="Pangilinan J."/>
            <person name="Park H.-J."/>
            <person name="Ramirez L."/>
            <person name="Alfaro M."/>
            <person name="Sun H."/>
            <person name="Tritt A."/>
            <person name="Yoshinaga Y."/>
            <person name="Zwiers L.-H."/>
            <person name="Turgeon B.G."/>
            <person name="Goodwin S.B."/>
            <person name="Spatafora J.W."/>
            <person name="Crous P.W."/>
            <person name="Grigoriev I.V."/>
        </authorList>
    </citation>
    <scope>NUCLEOTIDE SEQUENCE</scope>
    <source>
        <strain evidence="9 11">CBS 781.70</strain>
    </source>
</reference>
<evidence type="ECO:0000256" key="4">
    <source>
        <dbReference type="ARBA" id="ARBA00022692"/>
    </source>
</evidence>
<dbReference type="EMBL" id="ML975185">
    <property type="protein sequence ID" value="KAF1808347.1"/>
    <property type="molecule type" value="Genomic_DNA"/>
</dbReference>
<dbReference type="PANTHER" id="PTHR47844:SF1">
    <property type="entry name" value="EXOSTOSIN-LIKE 2"/>
    <property type="match status" value="1"/>
</dbReference>
<dbReference type="InterPro" id="IPR029044">
    <property type="entry name" value="Nucleotide-diphossugar_trans"/>
</dbReference>
<keyword evidence="4" id="KW-0812">Transmembrane</keyword>
<keyword evidence="6" id="KW-0472">Membrane</keyword>
<gene>
    <name evidence="9 11" type="ORF">P152DRAFT_223581</name>
</gene>
<keyword evidence="7" id="KW-0325">Glycoprotein</keyword>
<accession>A0A6G1FRE0</accession>
<feature type="region of interest" description="Disordered" evidence="8">
    <location>
        <begin position="44"/>
        <end position="83"/>
    </location>
</feature>
<dbReference type="GO" id="GO:0016020">
    <property type="term" value="C:membrane"/>
    <property type="evidence" value="ECO:0007669"/>
    <property type="project" value="UniProtKB-SubCell"/>
</dbReference>
<dbReference type="PANTHER" id="PTHR47844">
    <property type="entry name" value="SYNTHASE CPS1, PUTATIVE (AFU_ORTHOLOGUE AFUA_7G02500)-RELATED"/>
    <property type="match status" value="1"/>
</dbReference>
<protein>
    <recommendedName>
        <fullName evidence="12">Polysaccharide synthase Cps1p</fullName>
    </recommendedName>
</protein>